<comment type="caution">
    <text evidence="4">The sequence shown here is derived from an EMBL/GenBank/DDBJ whole genome shotgun (WGS) entry which is preliminary data.</text>
</comment>
<evidence type="ECO:0000256" key="2">
    <source>
        <dbReference type="SAM" id="MobiDB-lite"/>
    </source>
</evidence>
<feature type="compositionally biased region" description="Acidic residues" evidence="2">
    <location>
        <begin position="225"/>
        <end position="234"/>
    </location>
</feature>
<dbReference type="InterPro" id="IPR036412">
    <property type="entry name" value="HAD-like_sf"/>
</dbReference>
<dbReference type="PANTHER" id="PTHR43316">
    <property type="entry name" value="HYDROLASE, HALOACID DELAHOGENASE-RELATED"/>
    <property type="match status" value="1"/>
</dbReference>
<protein>
    <submittedName>
        <fullName evidence="4">HAD-like hydrolase superfamily phosphatase</fullName>
        <ecNumber evidence="4">3.1.3.-</ecNumber>
    </submittedName>
</protein>
<sequence length="657" mass="71214">MLSAVYVSSSSKLRLLLSYLIIVAASSSSTSSSSTSSKSSISSMLACRSKISSITSTTRRFPLSNHSLRSSLLPPSAAAFISPSRGRTFTSQTTRHHSSATRVYQSKMGFANNEEPPNSNNNADDETSKWTSLYNNYQPQSSPILPTPPPSSTTLPLTTTTLSSEIKIITFDLDNTLWKTSETITHANTCLFELLHSKFGIEIRSEVMMGKLFRELPNRYCGLLDDDDDGEGDGDGNGNGGVVGSDVEYANSVQNVGRTETIINSSSPPAKEDDGVHIQTKKKKKPVYLTLLRKDAIRSLILQQQQQQPSIPLSPIELETEVDTAFNVWMEARTQSISQNFAPFALETLSQLKSSLVQPQQSKKKKVYIGAITDGNSNPQSVPELSGLFDFVIKAEDVGVSKPDKRVYKAAVAELMLQLIRDGLSVEEFFLGEQHSGGSGGVGGSYLMSNDSGMQQQSPSWKDIDPDAVEAFSEAVGPWWVHIGDDFFKDIVAAKEFRMRSVWVRELIGGANAFGGGGEATAADSTTKRSVEDLVNDIAKNNGAITMSIGDSDFLTSALHEEFSDAILDRFADLSDLLIQWNEEGSGNEGAYDSEAVNIPNTETVISEAYSVTMPSVAPPPPQNDESERGSTKFCFACGEKIPAVAKFCPGCGERQS</sequence>
<keyword evidence="5" id="KW-1185">Reference proteome</keyword>
<dbReference type="PANTHER" id="PTHR43316:SF8">
    <property type="entry name" value="HAD FAMILY HYDROLASE"/>
    <property type="match status" value="1"/>
</dbReference>
<dbReference type="InterPro" id="IPR023214">
    <property type="entry name" value="HAD_sf"/>
</dbReference>
<dbReference type="Proteomes" id="UP001224775">
    <property type="component" value="Unassembled WGS sequence"/>
</dbReference>
<evidence type="ECO:0000256" key="1">
    <source>
        <dbReference type="ARBA" id="ARBA00022801"/>
    </source>
</evidence>
<dbReference type="SUPFAM" id="SSF56784">
    <property type="entry name" value="HAD-like"/>
    <property type="match status" value="1"/>
</dbReference>
<organism evidence="4 5">
    <name type="scientific">Skeletonema marinoi</name>
    <dbReference type="NCBI Taxonomy" id="267567"/>
    <lineage>
        <taxon>Eukaryota</taxon>
        <taxon>Sar</taxon>
        <taxon>Stramenopiles</taxon>
        <taxon>Ochrophyta</taxon>
        <taxon>Bacillariophyta</taxon>
        <taxon>Coscinodiscophyceae</taxon>
        <taxon>Thalassiosirophycidae</taxon>
        <taxon>Thalassiosirales</taxon>
        <taxon>Skeletonemataceae</taxon>
        <taxon>Skeletonema</taxon>
        <taxon>Skeletonema marinoi-dohrnii complex</taxon>
    </lineage>
</organism>
<dbReference type="Gene3D" id="3.40.50.1000">
    <property type="entry name" value="HAD superfamily/HAD-like"/>
    <property type="match status" value="1"/>
</dbReference>
<accession>A0AAD8YEF5</accession>
<dbReference type="EC" id="3.1.3.-" evidence="4"/>
<name>A0AAD8YEF5_9STRA</name>
<dbReference type="AlphaFoldDB" id="A0AAD8YEF5"/>
<dbReference type="GO" id="GO:0016787">
    <property type="term" value="F:hydrolase activity"/>
    <property type="evidence" value="ECO:0007669"/>
    <property type="project" value="UniProtKB-KW"/>
</dbReference>
<gene>
    <name evidence="4" type="ORF">QTG54_005661</name>
</gene>
<keyword evidence="3" id="KW-0732">Signal</keyword>
<evidence type="ECO:0000313" key="4">
    <source>
        <dbReference type="EMBL" id="KAK1744064.1"/>
    </source>
</evidence>
<reference evidence="4" key="1">
    <citation type="submission" date="2023-06" db="EMBL/GenBank/DDBJ databases">
        <title>Survivors Of The Sea: Transcriptome response of Skeletonema marinoi to long-term dormancy.</title>
        <authorList>
            <person name="Pinder M.I.M."/>
            <person name="Kourtchenko O."/>
            <person name="Robertson E.K."/>
            <person name="Larsson T."/>
            <person name="Maumus F."/>
            <person name="Osuna-Cruz C.M."/>
            <person name="Vancaester E."/>
            <person name="Stenow R."/>
            <person name="Vandepoele K."/>
            <person name="Ploug H."/>
            <person name="Bruchert V."/>
            <person name="Godhe A."/>
            <person name="Topel M."/>
        </authorList>
    </citation>
    <scope>NUCLEOTIDE SEQUENCE</scope>
    <source>
        <strain evidence="4">R05AC</strain>
    </source>
</reference>
<dbReference type="InterPro" id="IPR051540">
    <property type="entry name" value="S-2-haloacid_dehalogenase"/>
</dbReference>
<dbReference type="EMBL" id="JATAAI010000008">
    <property type="protein sequence ID" value="KAK1744064.1"/>
    <property type="molecule type" value="Genomic_DNA"/>
</dbReference>
<evidence type="ECO:0000313" key="5">
    <source>
        <dbReference type="Proteomes" id="UP001224775"/>
    </source>
</evidence>
<feature type="chain" id="PRO_5042123141" evidence="3">
    <location>
        <begin position="26"/>
        <end position="657"/>
    </location>
</feature>
<feature type="region of interest" description="Disordered" evidence="2">
    <location>
        <begin position="225"/>
        <end position="245"/>
    </location>
</feature>
<keyword evidence="1 4" id="KW-0378">Hydrolase</keyword>
<feature type="signal peptide" evidence="3">
    <location>
        <begin position="1"/>
        <end position="25"/>
    </location>
</feature>
<evidence type="ECO:0000256" key="3">
    <source>
        <dbReference type="SAM" id="SignalP"/>
    </source>
</evidence>
<proteinExistence type="predicted"/>